<organism evidence="10 11">
    <name type="scientific">Motilimonas cestriensis</name>
    <dbReference type="NCBI Taxonomy" id="2742685"/>
    <lineage>
        <taxon>Bacteria</taxon>
        <taxon>Pseudomonadati</taxon>
        <taxon>Pseudomonadota</taxon>
        <taxon>Gammaproteobacteria</taxon>
        <taxon>Alteromonadales</taxon>
        <taxon>Alteromonadales genera incertae sedis</taxon>
        <taxon>Motilimonas</taxon>
    </lineage>
</organism>
<keyword evidence="3" id="KW-0762">Sugar transport</keyword>
<name>A0ABS8W6R1_9GAMM</name>
<evidence type="ECO:0000256" key="7">
    <source>
        <dbReference type="ARBA" id="ARBA00022967"/>
    </source>
</evidence>
<dbReference type="SUPFAM" id="SSF52540">
    <property type="entry name" value="P-loop containing nucleoside triphosphate hydrolases"/>
    <property type="match status" value="2"/>
</dbReference>
<dbReference type="GO" id="GO:0005524">
    <property type="term" value="F:ATP binding"/>
    <property type="evidence" value="ECO:0007669"/>
    <property type="project" value="UniProtKB-KW"/>
</dbReference>
<dbReference type="RefSeq" id="WP_233052225.1">
    <property type="nucleotide sequence ID" value="NZ_JAIMJA010000006.1"/>
</dbReference>
<dbReference type="InterPro" id="IPR027417">
    <property type="entry name" value="P-loop_NTPase"/>
</dbReference>
<dbReference type="CDD" id="cd03216">
    <property type="entry name" value="ABC_Carb_Monos_I"/>
    <property type="match status" value="1"/>
</dbReference>
<dbReference type="SMART" id="SM00382">
    <property type="entry name" value="AAA"/>
    <property type="match status" value="2"/>
</dbReference>
<keyword evidence="1" id="KW-0813">Transport</keyword>
<dbReference type="Pfam" id="PF00005">
    <property type="entry name" value="ABC_tran"/>
    <property type="match status" value="2"/>
</dbReference>
<keyword evidence="8" id="KW-0472">Membrane</keyword>
<feature type="domain" description="ABC transporter" evidence="9">
    <location>
        <begin position="258"/>
        <end position="494"/>
    </location>
</feature>
<evidence type="ECO:0000256" key="4">
    <source>
        <dbReference type="ARBA" id="ARBA00022737"/>
    </source>
</evidence>
<dbReference type="Proteomes" id="UP001201273">
    <property type="component" value="Unassembled WGS sequence"/>
</dbReference>
<keyword evidence="11" id="KW-1185">Reference proteome</keyword>
<dbReference type="PANTHER" id="PTHR43790:SF3">
    <property type="entry name" value="D-ALLOSE IMPORT ATP-BINDING PROTEIN ALSA-RELATED"/>
    <property type="match status" value="1"/>
</dbReference>
<evidence type="ECO:0000256" key="2">
    <source>
        <dbReference type="ARBA" id="ARBA00022475"/>
    </source>
</evidence>
<gene>
    <name evidence="10" type="ORF">K6Y31_07700</name>
</gene>
<evidence type="ECO:0000313" key="10">
    <source>
        <dbReference type="EMBL" id="MCE2594697.1"/>
    </source>
</evidence>
<dbReference type="InterPro" id="IPR003593">
    <property type="entry name" value="AAA+_ATPase"/>
</dbReference>
<dbReference type="CDD" id="cd03215">
    <property type="entry name" value="ABC_Carb_Monos_II"/>
    <property type="match status" value="1"/>
</dbReference>
<dbReference type="PANTHER" id="PTHR43790">
    <property type="entry name" value="CARBOHYDRATE TRANSPORT ATP-BINDING PROTEIN MG119-RELATED"/>
    <property type="match status" value="1"/>
</dbReference>
<protein>
    <submittedName>
        <fullName evidence="10">Sugar ABC transporter ATP-binding protein</fullName>
    </submittedName>
</protein>
<evidence type="ECO:0000313" key="11">
    <source>
        <dbReference type="Proteomes" id="UP001201273"/>
    </source>
</evidence>
<dbReference type="InterPro" id="IPR017871">
    <property type="entry name" value="ABC_transporter-like_CS"/>
</dbReference>
<dbReference type="InterPro" id="IPR003439">
    <property type="entry name" value="ABC_transporter-like_ATP-bd"/>
</dbReference>
<dbReference type="PROSITE" id="PS50893">
    <property type="entry name" value="ABC_TRANSPORTER_2"/>
    <property type="match status" value="2"/>
</dbReference>
<accession>A0ABS8W6R1</accession>
<evidence type="ECO:0000256" key="5">
    <source>
        <dbReference type="ARBA" id="ARBA00022741"/>
    </source>
</evidence>
<evidence type="ECO:0000256" key="6">
    <source>
        <dbReference type="ARBA" id="ARBA00022840"/>
    </source>
</evidence>
<feature type="domain" description="ABC transporter" evidence="9">
    <location>
        <begin position="6"/>
        <end position="241"/>
    </location>
</feature>
<evidence type="ECO:0000256" key="1">
    <source>
        <dbReference type="ARBA" id="ARBA00022448"/>
    </source>
</evidence>
<sequence length="496" mass="53699">MAQHVIEARNLQKGFDNNPVLKGVNFTLKAGEVHALVGQNGAGKSTLVKLLNGYHQRDGGTVQLFGEPCHFSSPREAQAKGIAMVYQDLSLIPSLSIADNIFLTQSEHGNPLISNRERERQAAPFLTALGVNIDPRQKVESLSVGEQQFVEIAKALAMKAKVLVLDEPTASLSNNEINELFKVVNKLKSQGIAIIYITHYLSDIMRICDAVTVLRDGYTVLETATADTSIDVLVEAMLGKKANTQLTWARQVAPANAAQVPLLELRDVSTAMLSHVSLKVMPGQVIGLAGLLGSGRTEILEAIYGLTPLTGGEIFVNGKPVSIASPRSAIEKGINMVPEERRSQGLVLDFSVSDNVLMASFERISNSLFLNKSKGASIVNDTIKKLGVKTTGMEQSVRFLSGGNQQKVVIGKCLSTDAKVLLLDDPTFGIDINAKYEIMKIVNQYVAQGNGVIFVSSEYAEVGSFCDVIYVVNKGRIVRQFSEQPMSEEQLLAAVQ</sequence>
<dbReference type="PROSITE" id="PS00211">
    <property type="entry name" value="ABC_TRANSPORTER_1"/>
    <property type="match status" value="1"/>
</dbReference>
<keyword evidence="2" id="KW-1003">Cell membrane</keyword>
<keyword evidence="7" id="KW-1278">Translocase</keyword>
<comment type="caution">
    <text evidence="10">The sequence shown here is derived from an EMBL/GenBank/DDBJ whole genome shotgun (WGS) entry which is preliminary data.</text>
</comment>
<proteinExistence type="predicted"/>
<reference evidence="10 11" key="1">
    <citation type="journal article" date="2022" name="Environ. Microbiol. Rep.">
        <title>Eco-phylogenetic analyses reveal divergent evolution of vitamin B12 metabolism in the marine bacterial family 'Psychromonadaceae'.</title>
        <authorList>
            <person name="Jin X."/>
            <person name="Yang Y."/>
            <person name="Cao H."/>
            <person name="Gao B."/>
            <person name="Zhao Z."/>
        </authorList>
    </citation>
    <scope>NUCLEOTIDE SEQUENCE [LARGE SCALE GENOMIC DNA]</scope>
    <source>
        <strain evidence="10 11">MKS20</strain>
    </source>
</reference>
<evidence type="ECO:0000256" key="8">
    <source>
        <dbReference type="ARBA" id="ARBA00023136"/>
    </source>
</evidence>
<keyword evidence="6 10" id="KW-0067">ATP-binding</keyword>
<dbReference type="EMBL" id="JAIMJA010000006">
    <property type="protein sequence ID" value="MCE2594697.1"/>
    <property type="molecule type" value="Genomic_DNA"/>
</dbReference>
<keyword evidence="5" id="KW-0547">Nucleotide-binding</keyword>
<keyword evidence="4" id="KW-0677">Repeat</keyword>
<dbReference type="InterPro" id="IPR050107">
    <property type="entry name" value="ABC_carbohydrate_import_ATPase"/>
</dbReference>
<evidence type="ECO:0000256" key="3">
    <source>
        <dbReference type="ARBA" id="ARBA00022597"/>
    </source>
</evidence>
<evidence type="ECO:0000259" key="9">
    <source>
        <dbReference type="PROSITE" id="PS50893"/>
    </source>
</evidence>
<dbReference type="Gene3D" id="3.40.50.300">
    <property type="entry name" value="P-loop containing nucleotide triphosphate hydrolases"/>
    <property type="match status" value="2"/>
</dbReference>